<organism evidence="2">
    <name type="scientific">Tetraodon nigroviridis</name>
    <name type="common">Spotted green pufferfish</name>
    <name type="synonym">Chelonodon nigroviridis</name>
    <dbReference type="NCBI Taxonomy" id="99883"/>
    <lineage>
        <taxon>Eukaryota</taxon>
        <taxon>Metazoa</taxon>
        <taxon>Chordata</taxon>
        <taxon>Craniata</taxon>
        <taxon>Vertebrata</taxon>
        <taxon>Euteleostomi</taxon>
        <taxon>Actinopterygii</taxon>
        <taxon>Neopterygii</taxon>
        <taxon>Teleostei</taxon>
        <taxon>Neoteleostei</taxon>
        <taxon>Acanthomorphata</taxon>
        <taxon>Eupercaria</taxon>
        <taxon>Tetraodontiformes</taxon>
        <taxon>Tetradontoidea</taxon>
        <taxon>Tetraodontidae</taxon>
        <taxon>Tetraodon</taxon>
    </lineage>
</organism>
<protein>
    <submittedName>
        <fullName evidence="2">Interleukin-2-like protein</fullName>
    </submittedName>
</protein>
<proteinExistence type="evidence at transcript level"/>
<dbReference type="AlphaFoldDB" id="B2BHG9"/>
<keyword evidence="1" id="KW-0732">Signal</keyword>
<dbReference type="EMBL" id="EF513164">
    <property type="protein sequence ID" value="ABS44961.1"/>
    <property type="molecule type" value="mRNA"/>
</dbReference>
<name>B2BHG9_TETNG</name>
<feature type="signal peptide" evidence="1">
    <location>
        <begin position="1"/>
        <end position="19"/>
    </location>
</feature>
<accession>B2BHG9</accession>
<feature type="chain" id="PRO_5002774762" evidence="1">
    <location>
        <begin position="20"/>
        <end position="135"/>
    </location>
</feature>
<evidence type="ECO:0000256" key="1">
    <source>
        <dbReference type="SAM" id="SignalP"/>
    </source>
</evidence>
<evidence type="ECO:0000313" key="2">
    <source>
        <dbReference type="EMBL" id="ABS44961.1"/>
    </source>
</evidence>
<sequence length="135" mass="15266">MTWIAIALWLVPLIGQVQVRPVSNDTEPLGPLNMDDLGLQFLDKRLCGDGMNFTSPTNVMTKCHGAALGLFIQEFKKVYTHCGENSPVKQTIEVLERAHNKTQAEECTLTMTDHKNFEDLIDAMKHFAWRINSAY</sequence>
<reference evidence="2" key="1">
    <citation type="submission" date="2007-03" db="EMBL/GenBank/DDBJ databases">
        <title>Molecular cloning and characterization of an IL-2-like gene from Tetraodon nigroviridis.</title>
        <authorList>
            <person name="Shao J."/>
            <person name="Fang W."/>
            <person name="Xiang L."/>
        </authorList>
    </citation>
    <scope>NUCLEOTIDE SEQUENCE</scope>
</reference>